<dbReference type="InterPro" id="IPR001647">
    <property type="entry name" value="HTH_TetR"/>
</dbReference>
<dbReference type="AlphaFoldDB" id="F3KYW2"/>
<dbReference type="STRING" id="2518989.IMCC3088_2485"/>
<protein>
    <recommendedName>
        <fullName evidence="3">HTH tetR-type domain-containing protein</fullName>
    </recommendedName>
</protein>
<keyword evidence="5" id="KW-1185">Reference proteome</keyword>
<gene>
    <name evidence="4" type="ORF">IMCC3088_2485</name>
</gene>
<comment type="caution">
    <text evidence="4">The sequence shown here is derived from an EMBL/GenBank/DDBJ whole genome shotgun (WGS) entry which is preliminary data.</text>
</comment>
<dbReference type="PROSITE" id="PS50977">
    <property type="entry name" value="HTH_TETR_2"/>
    <property type="match status" value="1"/>
</dbReference>
<dbReference type="EMBL" id="AEIG01000007">
    <property type="protein sequence ID" value="EGG30726.1"/>
    <property type="molecule type" value="Genomic_DNA"/>
</dbReference>
<sequence>MLVPNAQAEIDIPPRARKQPKQTRSKILVQSIKEATLIVVDRYGTDDVQASTICEVAGIAMGSLYQYFVNVESIFASLYEDHIKATLAQALEQDYSTKLLAELHTTLRGLDERLGVSYYRQFYSKGLNNLFGVPLHTVTH</sequence>
<dbReference type="SUPFAM" id="SSF46689">
    <property type="entry name" value="Homeodomain-like"/>
    <property type="match status" value="1"/>
</dbReference>
<reference evidence="4 5" key="1">
    <citation type="journal article" date="2011" name="J. Bacteriol.">
        <title>Genome sequence of strain IMCC3088, a proteorhodopsin-containing marine bacterium belonging to the OM60/NOR5 clade.</title>
        <authorList>
            <person name="Jang Y."/>
            <person name="Oh H.M."/>
            <person name="Kang I."/>
            <person name="Lee K."/>
            <person name="Yang S.J."/>
            <person name="Cho J.C."/>
        </authorList>
    </citation>
    <scope>NUCLEOTIDE SEQUENCE [LARGE SCALE GENOMIC DNA]</scope>
    <source>
        <strain evidence="4 5">IMCC3088</strain>
    </source>
</reference>
<dbReference type="GO" id="GO:0003677">
    <property type="term" value="F:DNA binding"/>
    <property type="evidence" value="ECO:0007669"/>
    <property type="project" value="UniProtKB-UniRule"/>
</dbReference>
<evidence type="ECO:0000256" key="1">
    <source>
        <dbReference type="ARBA" id="ARBA00023125"/>
    </source>
</evidence>
<organism evidence="4 5">
    <name type="scientific">Aequoribacter fuscus</name>
    <dbReference type="NCBI Taxonomy" id="2518989"/>
    <lineage>
        <taxon>Bacteria</taxon>
        <taxon>Pseudomonadati</taxon>
        <taxon>Pseudomonadota</taxon>
        <taxon>Gammaproteobacteria</taxon>
        <taxon>Cellvibrionales</taxon>
        <taxon>Halieaceae</taxon>
        <taxon>Aequoribacter</taxon>
    </lineage>
</organism>
<evidence type="ECO:0000256" key="2">
    <source>
        <dbReference type="PROSITE-ProRule" id="PRU00335"/>
    </source>
</evidence>
<accession>F3KYW2</accession>
<feature type="DNA-binding region" description="H-T-H motif" evidence="2">
    <location>
        <begin position="49"/>
        <end position="68"/>
    </location>
</feature>
<dbReference type="Proteomes" id="UP000005615">
    <property type="component" value="Unassembled WGS sequence"/>
</dbReference>
<keyword evidence="1 2" id="KW-0238">DNA-binding</keyword>
<proteinExistence type="predicted"/>
<evidence type="ECO:0000313" key="4">
    <source>
        <dbReference type="EMBL" id="EGG30726.1"/>
    </source>
</evidence>
<evidence type="ECO:0000259" key="3">
    <source>
        <dbReference type="PROSITE" id="PS50977"/>
    </source>
</evidence>
<name>F3KYW2_9GAMM</name>
<dbReference type="Gene3D" id="1.10.357.10">
    <property type="entry name" value="Tetracycline Repressor, domain 2"/>
    <property type="match status" value="1"/>
</dbReference>
<dbReference type="eggNOG" id="COG1309">
    <property type="taxonomic scope" value="Bacteria"/>
</dbReference>
<evidence type="ECO:0000313" key="5">
    <source>
        <dbReference type="Proteomes" id="UP000005615"/>
    </source>
</evidence>
<feature type="domain" description="HTH tetR-type" evidence="3">
    <location>
        <begin position="26"/>
        <end position="86"/>
    </location>
</feature>
<dbReference type="InterPro" id="IPR009057">
    <property type="entry name" value="Homeodomain-like_sf"/>
</dbReference>